<name>A0A8J7JM09_9BACT</name>
<protein>
    <submittedName>
        <fullName evidence="2">Uncharacterized protein</fullName>
    </submittedName>
</protein>
<organism evidence="2 3">
    <name type="scientific">Geomesophilobacter sediminis</name>
    <dbReference type="NCBI Taxonomy" id="2798584"/>
    <lineage>
        <taxon>Bacteria</taxon>
        <taxon>Pseudomonadati</taxon>
        <taxon>Thermodesulfobacteriota</taxon>
        <taxon>Desulfuromonadia</taxon>
        <taxon>Geobacterales</taxon>
        <taxon>Geobacteraceae</taxon>
        <taxon>Geomesophilobacter</taxon>
    </lineage>
</organism>
<keyword evidence="3" id="KW-1185">Reference proteome</keyword>
<dbReference type="SUPFAM" id="SSF56935">
    <property type="entry name" value="Porins"/>
    <property type="match status" value="1"/>
</dbReference>
<keyword evidence="1" id="KW-0732">Signal</keyword>
<gene>
    <name evidence="2" type="ORF">JFN93_12590</name>
</gene>
<evidence type="ECO:0000313" key="3">
    <source>
        <dbReference type="Proteomes" id="UP000636888"/>
    </source>
</evidence>
<sequence>MKKRMLLAATTSLLIAAPVFADTAVETGAAPMQATKSPTATEGGINFNMKGISVNLGGFIEAAGMYRSRNLNSDLPSPFQKLPLANSAGYYQDETRFSARQSRLSLLATGDVNENTHLAGYYEMDFLGAASTANSNESNSYNPRIRHLYTTVDWDRAGLHLLAGQTWSLVTMNGEGIIPRKEITPLGIDAQYVPGFTWARQPQFRIVKDWDKKYWLGLSVENGQTLVQGGQPNAVGNNLADNQAGGGALTNVTTSVNPYPDFVVKAAADPGWGHFEVYDLIRVFETSLSSNGKVNNTFRATSAVGGGMILPIIPKQLSLQVSGIYGKGIGRYGSSQLPDVTQNAAGENMPLTGSQLLAGATYDPTKEWNFYAYYGQEQVDRQSYDQNGKGYGYGSELYDNSGAGTFGGKAQGNIRKVAQETVGTWWKFYQGRMGKMQAGLQFSHTEDDYFSVVNGGAPKATDNMVFTSLRYYWQ</sequence>
<evidence type="ECO:0000256" key="1">
    <source>
        <dbReference type="SAM" id="SignalP"/>
    </source>
</evidence>
<dbReference type="EMBL" id="JAEMHM010000009">
    <property type="protein sequence ID" value="MBJ6725550.1"/>
    <property type="molecule type" value="Genomic_DNA"/>
</dbReference>
<feature type="chain" id="PRO_5035216526" evidence="1">
    <location>
        <begin position="22"/>
        <end position="474"/>
    </location>
</feature>
<reference evidence="2" key="1">
    <citation type="submission" date="2020-12" db="EMBL/GenBank/DDBJ databases">
        <title>Geomonas sp. Red875, isolated from river sediment.</title>
        <authorList>
            <person name="Xu Z."/>
            <person name="Zhang Z."/>
            <person name="Masuda Y."/>
            <person name="Itoh H."/>
            <person name="Senoo K."/>
        </authorList>
    </citation>
    <scope>NUCLEOTIDE SEQUENCE</scope>
    <source>
        <strain evidence="2">Red875</strain>
    </source>
</reference>
<proteinExistence type="predicted"/>
<evidence type="ECO:0000313" key="2">
    <source>
        <dbReference type="EMBL" id="MBJ6725550.1"/>
    </source>
</evidence>
<feature type="signal peptide" evidence="1">
    <location>
        <begin position="1"/>
        <end position="21"/>
    </location>
</feature>
<accession>A0A8J7JM09</accession>
<comment type="caution">
    <text evidence="2">The sequence shown here is derived from an EMBL/GenBank/DDBJ whole genome shotgun (WGS) entry which is preliminary data.</text>
</comment>
<dbReference type="AlphaFoldDB" id="A0A8J7JM09"/>
<dbReference type="Proteomes" id="UP000636888">
    <property type="component" value="Unassembled WGS sequence"/>
</dbReference>
<dbReference type="RefSeq" id="WP_199384440.1">
    <property type="nucleotide sequence ID" value="NZ_JAEMHM010000009.1"/>
</dbReference>